<dbReference type="Pfam" id="PF01381">
    <property type="entry name" value="HTH_3"/>
    <property type="match status" value="1"/>
</dbReference>
<dbReference type="SMART" id="SM00530">
    <property type="entry name" value="HTH_XRE"/>
    <property type="match status" value="1"/>
</dbReference>
<dbReference type="Gene3D" id="1.10.260.40">
    <property type="entry name" value="lambda repressor-like DNA-binding domains"/>
    <property type="match status" value="1"/>
</dbReference>
<dbReference type="InterPro" id="IPR001387">
    <property type="entry name" value="Cro/C1-type_HTH"/>
</dbReference>
<evidence type="ECO:0000313" key="3">
    <source>
        <dbReference type="EMBL" id="GGZ49036.1"/>
    </source>
</evidence>
<name>A0ABQ3BND2_9FLAO</name>
<comment type="caution">
    <text evidence="3">The sequence shown here is derived from an EMBL/GenBank/DDBJ whole genome shotgun (WGS) entry which is preliminary data.</text>
</comment>
<accession>A0ABQ3BND2</accession>
<dbReference type="Proteomes" id="UP000615593">
    <property type="component" value="Unassembled WGS sequence"/>
</dbReference>
<dbReference type="EMBL" id="BMWY01000002">
    <property type="protein sequence ID" value="GGZ49036.1"/>
    <property type="molecule type" value="Genomic_DNA"/>
</dbReference>
<gene>
    <name evidence="3" type="ORF">GCM10008088_07970</name>
</gene>
<dbReference type="PANTHER" id="PTHR46797:SF1">
    <property type="entry name" value="METHYLPHOSPHONATE SYNTHASE"/>
    <property type="match status" value="1"/>
</dbReference>
<dbReference type="PANTHER" id="PTHR46797">
    <property type="entry name" value="HTH-TYPE TRANSCRIPTIONAL REGULATOR"/>
    <property type="match status" value="1"/>
</dbReference>
<evidence type="ECO:0000313" key="4">
    <source>
        <dbReference type="Proteomes" id="UP000615593"/>
    </source>
</evidence>
<feature type="domain" description="HTH cro/C1-type" evidence="2">
    <location>
        <begin position="33"/>
        <end position="78"/>
    </location>
</feature>
<keyword evidence="1" id="KW-0238">DNA-binding</keyword>
<evidence type="ECO:0000259" key="2">
    <source>
        <dbReference type="PROSITE" id="PS50943"/>
    </source>
</evidence>
<reference evidence="4" key="1">
    <citation type="journal article" date="2019" name="Int. J. Syst. Evol. Microbiol.">
        <title>The Global Catalogue of Microorganisms (GCM) 10K type strain sequencing project: providing services to taxonomists for standard genome sequencing and annotation.</title>
        <authorList>
            <consortium name="The Broad Institute Genomics Platform"/>
            <consortium name="The Broad Institute Genome Sequencing Center for Infectious Disease"/>
            <person name="Wu L."/>
            <person name="Ma J."/>
        </authorList>
    </citation>
    <scope>NUCLEOTIDE SEQUENCE [LARGE SCALE GENOMIC DNA]</scope>
    <source>
        <strain evidence="4">KCTC 12708</strain>
    </source>
</reference>
<dbReference type="InterPro" id="IPR050807">
    <property type="entry name" value="TransReg_Diox_bact_type"/>
</dbReference>
<proteinExistence type="predicted"/>
<keyword evidence="4" id="KW-1185">Reference proteome</keyword>
<protein>
    <recommendedName>
        <fullName evidence="2">HTH cro/C1-type domain-containing protein</fullName>
    </recommendedName>
</protein>
<dbReference type="PROSITE" id="PS50943">
    <property type="entry name" value="HTH_CROC1"/>
    <property type="match status" value="1"/>
</dbReference>
<sequence length="97" mass="11422">MKKLNFKDENNALGYRIRELREKILNPKTNKPISQEELSLRTGNAKKTIGEIERGNTNPRFSTLLQISKELNVTIRELLDFDMIKYIRLANKFKKDK</sequence>
<dbReference type="RefSeq" id="WP_051191190.1">
    <property type="nucleotide sequence ID" value="NZ_BMWY01000002.1"/>
</dbReference>
<organism evidence="3 4">
    <name type="scientific">Mesonia mobilis</name>
    <dbReference type="NCBI Taxonomy" id="369791"/>
    <lineage>
        <taxon>Bacteria</taxon>
        <taxon>Pseudomonadati</taxon>
        <taxon>Bacteroidota</taxon>
        <taxon>Flavobacteriia</taxon>
        <taxon>Flavobacteriales</taxon>
        <taxon>Flavobacteriaceae</taxon>
        <taxon>Mesonia</taxon>
    </lineage>
</organism>
<dbReference type="InterPro" id="IPR010982">
    <property type="entry name" value="Lambda_DNA-bd_dom_sf"/>
</dbReference>
<dbReference type="GeneID" id="94368460"/>
<dbReference type="CDD" id="cd00093">
    <property type="entry name" value="HTH_XRE"/>
    <property type="match status" value="1"/>
</dbReference>
<dbReference type="SUPFAM" id="SSF47413">
    <property type="entry name" value="lambda repressor-like DNA-binding domains"/>
    <property type="match status" value="1"/>
</dbReference>
<evidence type="ECO:0000256" key="1">
    <source>
        <dbReference type="ARBA" id="ARBA00023125"/>
    </source>
</evidence>